<keyword evidence="6" id="KW-1185">Reference proteome</keyword>
<dbReference type="PANTHER" id="PTHR33204">
    <property type="entry name" value="TRANSCRIPTIONAL REGULATOR, MARR FAMILY"/>
    <property type="match status" value="1"/>
</dbReference>
<gene>
    <name evidence="5" type="ordered locus">AM1_1552</name>
</gene>
<keyword evidence="2" id="KW-0238">DNA-binding</keyword>
<evidence type="ECO:0000259" key="4">
    <source>
        <dbReference type="PROSITE" id="PS51118"/>
    </source>
</evidence>
<evidence type="ECO:0000256" key="3">
    <source>
        <dbReference type="ARBA" id="ARBA00023163"/>
    </source>
</evidence>
<sequence>MMDDTQNCLSSCCPIEYTLDRIGGKWSIPILRELFSGPQRTHQLQSALPGISTKTLMVRLRDLEDHGLVERQVFAEVPLHVEYSITNKGRQIQPVLAALYQVGQQWLQQEECHCPLNEKVG</sequence>
<dbReference type="eggNOG" id="COG1733">
    <property type="taxonomic scope" value="Bacteria"/>
</dbReference>
<feature type="domain" description="HTH hxlR-type" evidence="4">
    <location>
        <begin position="13"/>
        <end position="111"/>
    </location>
</feature>
<dbReference type="InterPro" id="IPR036388">
    <property type="entry name" value="WH-like_DNA-bd_sf"/>
</dbReference>
<dbReference type="EMBL" id="CP000828">
    <property type="protein sequence ID" value="ABW26576.1"/>
    <property type="molecule type" value="Genomic_DNA"/>
</dbReference>
<keyword evidence="1" id="KW-0805">Transcription regulation</keyword>
<evidence type="ECO:0000313" key="6">
    <source>
        <dbReference type="Proteomes" id="UP000000268"/>
    </source>
</evidence>
<dbReference type="InterPro" id="IPR036390">
    <property type="entry name" value="WH_DNA-bd_sf"/>
</dbReference>
<protein>
    <submittedName>
        <fullName evidence="5">Transcriptional regulator, putative</fullName>
    </submittedName>
</protein>
<dbReference type="Proteomes" id="UP000000268">
    <property type="component" value="Chromosome"/>
</dbReference>
<dbReference type="GO" id="GO:0003677">
    <property type="term" value="F:DNA binding"/>
    <property type="evidence" value="ECO:0007669"/>
    <property type="project" value="UniProtKB-KW"/>
</dbReference>
<dbReference type="HOGENOM" id="CLU_111585_5_3_3"/>
<evidence type="ECO:0000313" key="5">
    <source>
        <dbReference type="EMBL" id="ABW26576.1"/>
    </source>
</evidence>
<organism evidence="5 6">
    <name type="scientific">Acaryochloris marina (strain MBIC 11017)</name>
    <dbReference type="NCBI Taxonomy" id="329726"/>
    <lineage>
        <taxon>Bacteria</taxon>
        <taxon>Bacillati</taxon>
        <taxon>Cyanobacteriota</taxon>
        <taxon>Cyanophyceae</taxon>
        <taxon>Acaryochloridales</taxon>
        <taxon>Acaryochloridaceae</taxon>
        <taxon>Acaryochloris</taxon>
    </lineage>
</organism>
<proteinExistence type="predicted"/>
<keyword evidence="3" id="KW-0804">Transcription</keyword>
<dbReference type="Gene3D" id="1.10.10.10">
    <property type="entry name" value="Winged helix-like DNA-binding domain superfamily/Winged helix DNA-binding domain"/>
    <property type="match status" value="1"/>
</dbReference>
<accession>B0C941</accession>
<name>B0C941_ACAM1</name>
<dbReference type="Pfam" id="PF01638">
    <property type="entry name" value="HxlR"/>
    <property type="match status" value="1"/>
</dbReference>
<dbReference type="AlphaFoldDB" id="B0C941"/>
<dbReference type="PANTHER" id="PTHR33204:SF37">
    <property type="entry name" value="HTH-TYPE TRANSCRIPTIONAL REGULATOR YODB"/>
    <property type="match status" value="1"/>
</dbReference>
<dbReference type="KEGG" id="amr:AM1_1552"/>
<dbReference type="InterPro" id="IPR002577">
    <property type="entry name" value="HTH_HxlR"/>
</dbReference>
<dbReference type="CDD" id="cd00090">
    <property type="entry name" value="HTH_ARSR"/>
    <property type="match status" value="1"/>
</dbReference>
<evidence type="ECO:0000256" key="1">
    <source>
        <dbReference type="ARBA" id="ARBA00023015"/>
    </source>
</evidence>
<evidence type="ECO:0000256" key="2">
    <source>
        <dbReference type="ARBA" id="ARBA00023125"/>
    </source>
</evidence>
<dbReference type="SUPFAM" id="SSF46785">
    <property type="entry name" value="Winged helix' DNA-binding domain"/>
    <property type="match status" value="1"/>
</dbReference>
<dbReference type="PROSITE" id="PS51118">
    <property type="entry name" value="HTH_HXLR"/>
    <property type="match status" value="1"/>
</dbReference>
<dbReference type="InterPro" id="IPR011991">
    <property type="entry name" value="ArsR-like_HTH"/>
</dbReference>
<reference evidence="5 6" key="1">
    <citation type="journal article" date="2008" name="Proc. Natl. Acad. Sci. U.S.A.">
        <title>Niche adaptation and genome expansion in the chlorophyll d-producing cyanobacterium Acaryochloris marina.</title>
        <authorList>
            <person name="Swingley W.D."/>
            <person name="Chen M."/>
            <person name="Cheung P.C."/>
            <person name="Conrad A.L."/>
            <person name="Dejesa L.C."/>
            <person name="Hao J."/>
            <person name="Honchak B.M."/>
            <person name="Karbach L.E."/>
            <person name="Kurdoglu A."/>
            <person name="Lahiri S."/>
            <person name="Mastrian S.D."/>
            <person name="Miyashita H."/>
            <person name="Page L."/>
            <person name="Ramakrishna P."/>
            <person name="Satoh S."/>
            <person name="Sattley W.M."/>
            <person name="Shimada Y."/>
            <person name="Taylor H.L."/>
            <person name="Tomo T."/>
            <person name="Tsuchiya T."/>
            <person name="Wang Z.T."/>
            <person name="Raymond J."/>
            <person name="Mimuro M."/>
            <person name="Blankenship R.E."/>
            <person name="Touchman J.W."/>
        </authorList>
    </citation>
    <scope>NUCLEOTIDE SEQUENCE [LARGE SCALE GENOMIC DNA]</scope>
    <source>
        <strain evidence="6">MBIC 11017</strain>
    </source>
</reference>
<dbReference type="STRING" id="329726.AM1_1552"/>